<dbReference type="PANTHER" id="PTHR22617:SF23">
    <property type="entry name" value="CHEMOTAXIS PROTEIN CHEW"/>
    <property type="match status" value="1"/>
</dbReference>
<evidence type="ECO:0000313" key="2">
    <source>
        <dbReference type="EMBL" id="MBH9575468.1"/>
    </source>
</evidence>
<reference evidence="2" key="1">
    <citation type="submission" date="2020-12" db="EMBL/GenBank/DDBJ databases">
        <title>The genome sequence of Inhella sp. 1Y17.</title>
        <authorList>
            <person name="Liu Y."/>
        </authorList>
    </citation>
    <scope>NUCLEOTIDE SEQUENCE</scope>
    <source>
        <strain evidence="2">1Y17</strain>
    </source>
</reference>
<accession>A0A931IYN3</accession>
<dbReference type="Gene3D" id="2.30.30.40">
    <property type="entry name" value="SH3 Domains"/>
    <property type="match status" value="1"/>
</dbReference>
<dbReference type="EMBL" id="JAEDAK010000001">
    <property type="protein sequence ID" value="MBH9575468.1"/>
    <property type="molecule type" value="Genomic_DNA"/>
</dbReference>
<dbReference type="SMART" id="SM00260">
    <property type="entry name" value="CheW"/>
    <property type="match status" value="1"/>
</dbReference>
<proteinExistence type="predicted"/>
<name>A0A931IYN3_9BURK</name>
<dbReference type="Gene3D" id="2.40.50.180">
    <property type="entry name" value="CheA-289, Domain 4"/>
    <property type="match status" value="1"/>
</dbReference>
<sequence>MFSSAVPETDTLPDDPRRVLTFSLAGADYALDLRWVREIRTPETPTPLPGQPPAVLGVTNLRGDMVPLLCLRTQLQQAAPTQGSGAVVVVQLPRGLLGLLVDAVQDVRELDAGDLRPPPFPQGRAAHLLGLYQTGRQPLQLLDPMALASDAALH</sequence>
<dbReference type="InterPro" id="IPR039315">
    <property type="entry name" value="CheW"/>
</dbReference>
<feature type="domain" description="CheW-like" evidence="1">
    <location>
        <begin position="16"/>
        <end position="153"/>
    </location>
</feature>
<keyword evidence="3" id="KW-1185">Reference proteome</keyword>
<evidence type="ECO:0000313" key="3">
    <source>
        <dbReference type="Proteomes" id="UP000613266"/>
    </source>
</evidence>
<gene>
    <name evidence="2" type="ORF">I7X39_00990</name>
</gene>
<dbReference type="Proteomes" id="UP000613266">
    <property type="component" value="Unassembled WGS sequence"/>
</dbReference>
<dbReference type="AlphaFoldDB" id="A0A931IYN3"/>
<dbReference type="PROSITE" id="PS50851">
    <property type="entry name" value="CHEW"/>
    <property type="match status" value="1"/>
</dbReference>
<dbReference type="GO" id="GO:0005829">
    <property type="term" value="C:cytosol"/>
    <property type="evidence" value="ECO:0007669"/>
    <property type="project" value="TreeGrafter"/>
</dbReference>
<dbReference type="Pfam" id="PF01584">
    <property type="entry name" value="CheW"/>
    <property type="match status" value="1"/>
</dbReference>
<dbReference type="InterPro" id="IPR002545">
    <property type="entry name" value="CheW-lke_dom"/>
</dbReference>
<dbReference type="GO" id="GO:0007165">
    <property type="term" value="P:signal transduction"/>
    <property type="evidence" value="ECO:0007669"/>
    <property type="project" value="InterPro"/>
</dbReference>
<protein>
    <submittedName>
        <fullName evidence="2">Purine-binding chemotaxis protein CheW</fullName>
    </submittedName>
</protein>
<dbReference type="GO" id="GO:0006935">
    <property type="term" value="P:chemotaxis"/>
    <property type="evidence" value="ECO:0007669"/>
    <property type="project" value="InterPro"/>
</dbReference>
<dbReference type="RefSeq" id="WP_198109086.1">
    <property type="nucleotide sequence ID" value="NZ_JAEDAK010000001.1"/>
</dbReference>
<comment type="caution">
    <text evidence="2">The sequence shown here is derived from an EMBL/GenBank/DDBJ whole genome shotgun (WGS) entry which is preliminary data.</text>
</comment>
<dbReference type="PANTHER" id="PTHR22617">
    <property type="entry name" value="CHEMOTAXIS SENSOR HISTIDINE KINASE-RELATED"/>
    <property type="match status" value="1"/>
</dbReference>
<evidence type="ECO:0000259" key="1">
    <source>
        <dbReference type="PROSITE" id="PS50851"/>
    </source>
</evidence>
<dbReference type="SUPFAM" id="SSF50341">
    <property type="entry name" value="CheW-like"/>
    <property type="match status" value="1"/>
</dbReference>
<dbReference type="InterPro" id="IPR036061">
    <property type="entry name" value="CheW-like_dom_sf"/>
</dbReference>
<organism evidence="2 3">
    <name type="scientific">Inhella proteolytica</name>
    <dbReference type="NCBI Taxonomy" id="2795029"/>
    <lineage>
        <taxon>Bacteria</taxon>
        <taxon>Pseudomonadati</taxon>
        <taxon>Pseudomonadota</taxon>
        <taxon>Betaproteobacteria</taxon>
        <taxon>Burkholderiales</taxon>
        <taxon>Sphaerotilaceae</taxon>
        <taxon>Inhella</taxon>
    </lineage>
</organism>